<organism evidence="2 3">
    <name type="scientific">Streptomyces polygonati</name>
    <dbReference type="NCBI Taxonomy" id="1617087"/>
    <lineage>
        <taxon>Bacteria</taxon>
        <taxon>Bacillati</taxon>
        <taxon>Actinomycetota</taxon>
        <taxon>Actinomycetes</taxon>
        <taxon>Kitasatosporales</taxon>
        <taxon>Streptomycetaceae</taxon>
        <taxon>Streptomyces</taxon>
    </lineage>
</organism>
<name>A0ABV8HHZ1_9ACTN</name>
<protein>
    <recommendedName>
        <fullName evidence="4">Adhesin domain-containing protein</fullName>
    </recommendedName>
</protein>
<reference evidence="3" key="1">
    <citation type="journal article" date="2019" name="Int. J. Syst. Evol. Microbiol.">
        <title>The Global Catalogue of Microorganisms (GCM) 10K type strain sequencing project: providing services to taxonomists for standard genome sequencing and annotation.</title>
        <authorList>
            <consortium name="The Broad Institute Genomics Platform"/>
            <consortium name="The Broad Institute Genome Sequencing Center for Infectious Disease"/>
            <person name="Wu L."/>
            <person name="Ma J."/>
        </authorList>
    </citation>
    <scope>NUCLEOTIDE SEQUENCE [LARGE SCALE GENOMIC DNA]</scope>
    <source>
        <strain evidence="3">CGMCC 4.7237</strain>
    </source>
</reference>
<keyword evidence="3" id="KW-1185">Reference proteome</keyword>
<gene>
    <name evidence="2" type="ORF">ACFO3J_06780</name>
</gene>
<dbReference type="Proteomes" id="UP001595765">
    <property type="component" value="Unassembled WGS sequence"/>
</dbReference>
<keyword evidence="1" id="KW-0472">Membrane</keyword>
<keyword evidence="1" id="KW-0812">Transmembrane</keyword>
<accession>A0ABV8HHZ1</accession>
<evidence type="ECO:0000313" key="3">
    <source>
        <dbReference type="Proteomes" id="UP001595765"/>
    </source>
</evidence>
<feature type="transmembrane region" description="Helical" evidence="1">
    <location>
        <begin position="18"/>
        <end position="36"/>
    </location>
</feature>
<sequence length="274" mass="27373">MDTVEPVARSVRRPARPAVLAGALLVALAVIVTLVLTTDDGHHGGPPGPAGLGLGARGFAAGPGDPTATGFRADDTDLVVLDGVSGRIQVTADPDAHTVTGGFRRADGVPALIRSTATPSPGTDGARVLTLACGDPDGAGIPCAGDLTLTVPEHTGLRLRQTSGETVLTGIGGELTVAVASDRFTAQGLHPSRADVTLTSGSADLGFTDPPEALTVRATSAAMTLRLPAAAGDGYAVTTAATSADVRIQVPRRADAPHRVSLQVLSGSLALLPA</sequence>
<proteinExistence type="predicted"/>
<evidence type="ECO:0000256" key="1">
    <source>
        <dbReference type="SAM" id="Phobius"/>
    </source>
</evidence>
<dbReference type="EMBL" id="JBHSBB010000007">
    <property type="protein sequence ID" value="MFC4031176.1"/>
    <property type="molecule type" value="Genomic_DNA"/>
</dbReference>
<evidence type="ECO:0008006" key="4">
    <source>
        <dbReference type="Google" id="ProtNLM"/>
    </source>
</evidence>
<keyword evidence="1" id="KW-1133">Transmembrane helix</keyword>
<dbReference type="RefSeq" id="WP_386427115.1">
    <property type="nucleotide sequence ID" value="NZ_JBHSBB010000007.1"/>
</dbReference>
<evidence type="ECO:0000313" key="2">
    <source>
        <dbReference type="EMBL" id="MFC4031176.1"/>
    </source>
</evidence>
<comment type="caution">
    <text evidence="2">The sequence shown here is derived from an EMBL/GenBank/DDBJ whole genome shotgun (WGS) entry which is preliminary data.</text>
</comment>